<reference evidence="3" key="1">
    <citation type="submission" date="2011-05" db="EMBL/GenBank/DDBJ databases">
        <authorList>
            <person name="Richards S.R."/>
            <person name="Qu J."/>
            <person name="Jiang H."/>
            <person name="Jhangiani S.N."/>
            <person name="Agravi P."/>
            <person name="Goodspeed R."/>
            <person name="Gross S."/>
            <person name="Mandapat C."/>
            <person name="Jackson L."/>
            <person name="Mathew T."/>
            <person name="Pu L."/>
            <person name="Thornton R."/>
            <person name="Saada N."/>
            <person name="Wilczek-Boney K.B."/>
            <person name="Lee S."/>
            <person name="Kovar C."/>
            <person name="Wu Y."/>
            <person name="Scherer S.E."/>
            <person name="Worley K.C."/>
            <person name="Muzny D.M."/>
            <person name="Gibbs R."/>
        </authorList>
    </citation>
    <scope>NUCLEOTIDE SEQUENCE</scope>
    <source>
        <strain evidence="3">Brora</strain>
    </source>
</reference>
<dbReference type="CDD" id="cd01650">
    <property type="entry name" value="RT_nLTR_like"/>
    <property type="match status" value="1"/>
</dbReference>
<evidence type="ECO:0000259" key="1">
    <source>
        <dbReference type="PROSITE" id="PS50878"/>
    </source>
</evidence>
<keyword evidence="3" id="KW-1185">Reference proteome</keyword>
<evidence type="ECO:0000313" key="3">
    <source>
        <dbReference type="Proteomes" id="UP000014500"/>
    </source>
</evidence>
<dbReference type="PROSITE" id="PS50878">
    <property type="entry name" value="RT_POL"/>
    <property type="match status" value="1"/>
</dbReference>
<organism evidence="2 3">
    <name type="scientific">Strigamia maritima</name>
    <name type="common">European centipede</name>
    <name type="synonym">Geophilus maritimus</name>
    <dbReference type="NCBI Taxonomy" id="126957"/>
    <lineage>
        <taxon>Eukaryota</taxon>
        <taxon>Metazoa</taxon>
        <taxon>Ecdysozoa</taxon>
        <taxon>Arthropoda</taxon>
        <taxon>Myriapoda</taxon>
        <taxon>Chilopoda</taxon>
        <taxon>Pleurostigmophora</taxon>
        <taxon>Geophilomorpha</taxon>
        <taxon>Linotaeniidae</taxon>
        <taxon>Strigamia</taxon>
    </lineage>
</organism>
<dbReference type="HOGENOM" id="CLU_680300_0_0_1"/>
<dbReference type="EnsemblMetazoa" id="SMAR003534-RA">
    <property type="protein sequence ID" value="SMAR003534-PA"/>
    <property type="gene ID" value="SMAR003534"/>
</dbReference>
<sequence>MEEWIAEFNVDLEKGLDMLTATMTTVANECALKRKWAALVRTNLEELIGAGEEDLDANFSAAEFNAQIIKLKKKKTPDLNQVINELSIALTGDSKRKILEWINALRSKELWPDFWREGIICPIFKAGNEQLPSNYRRIILLNVLYKLVMAMIAKRISNWVEVNKKSKESQASFRKRYSTRDHLFILNTLIENRFCRKGKLYVLFLDLKVTFDSVDREKLFEKIWKMGIRGHMLMMIRRIYEKTRNRIRIADSFWTDRRMRQGCPLSPILFLIFLNDLEDNWMDGTWVALRLEIGKCTVLTKSKIVIFCRGERRAREEYWWFEDQQMEVHLRKRTAKTSGIVNRVWGLVKRSELQDFDRLQLLFDSLRLSVVTYGVEIWGLRLCGEVERMSDMFALISCKTKSSLQ</sequence>
<name>T1IR50_STRMM</name>
<dbReference type="OMA" id="MMIRRIY"/>
<protein>
    <recommendedName>
        <fullName evidence="1">Reverse transcriptase domain-containing protein</fullName>
    </recommendedName>
</protein>
<proteinExistence type="predicted"/>
<dbReference type="InterPro" id="IPR043502">
    <property type="entry name" value="DNA/RNA_pol_sf"/>
</dbReference>
<reference evidence="2" key="2">
    <citation type="submission" date="2015-02" db="UniProtKB">
        <authorList>
            <consortium name="EnsemblMetazoa"/>
        </authorList>
    </citation>
    <scope>IDENTIFICATION</scope>
</reference>
<accession>T1IR50</accession>
<dbReference type="GO" id="GO:0071897">
    <property type="term" value="P:DNA biosynthetic process"/>
    <property type="evidence" value="ECO:0007669"/>
    <property type="project" value="UniProtKB-ARBA"/>
</dbReference>
<dbReference type="SUPFAM" id="SSF56672">
    <property type="entry name" value="DNA/RNA polymerases"/>
    <property type="match status" value="1"/>
</dbReference>
<dbReference type="Pfam" id="PF00078">
    <property type="entry name" value="RVT_1"/>
    <property type="match status" value="1"/>
</dbReference>
<dbReference type="AlphaFoldDB" id="T1IR50"/>
<feature type="domain" description="Reverse transcriptase" evidence="1">
    <location>
        <begin position="104"/>
        <end position="361"/>
    </location>
</feature>
<evidence type="ECO:0000313" key="2">
    <source>
        <dbReference type="EnsemblMetazoa" id="SMAR003534-PA"/>
    </source>
</evidence>
<dbReference type="InterPro" id="IPR000477">
    <property type="entry name" value="RT_dom"/>
</dbReference>
<dbReference type="Proteomes" id="UP000014500">
    <property type="component" value="Unassembled WGS sequence"/>
</dbReference>
<dbReference type="eggNOG" id="KOG1075">
    <property type="taxonomic scope" value="Eukaryota"/>
</dbReference>
<dbReference type="PANTHER" id="PTHR19446">
    <property type="entry name" value="REVERSE TRANSCRIPTASES"/>
    <property type="match status" value="1"/>
</dbReference>
<dbReference type="PhylomeDB" id="T1IR50"/>
<dbReference type="EMBL" id="JH431331">
    <property type="status" value="NOT_ANNOTATED_CDS"/>
    <property type="molecule type" value="Genomic_DNA"/>
</dbReference>
<dbReference type="STRING" id="126957.T1IR50"/>